<evidence type="ECO:0000313" key="8">
    <source>
        <dbReference type="EMBL" id="AAG27219.1"/>
    </source>
</evidence>
<dbReference type="Pfam" id="PF02499">
    <property type="entry name" value="DNA_pack_C"/>
    <property type="match status" value="1"/>
</dbReference>
<evidence type="ECO:0000313" key="9">
    <source>
        <dbReference type="Proteomes" id="UP000159358"/>
    </source>
</evidence>
<protein>
    <recommendedName>
        <fullName evidence="10">Terminase large subunit</fullName>
    </recommendedName>
</protein>
<reference evidence="8 9" key="1">
    <citation type="journal article" date="2001" name="Virology">
        <title>The DNA sequence of the simian varicella virus genome.</title>
        <authorList>
            <person name="Gray W.L."/>
            <person name="Starnes H.B."/>
            <person name="White M.W."/>
            <person name="Mahalingam R."/>
        </authorList>
    </citation>
    <scope>NUCLEOTIDE SEQUENCE [LARGE SCALE GENOMIC DNA]</scope>
</reference>
<dbReference type="Gene3D" id="3.40.50.300">
    <property type="entry name" value="P-loop containing nucleotide triphosphate hydrolases"/>
    <property type="match status" value="1"/>
</dbReference>
<name>Q9E1X7_CHV9D</name>
<dbReference type="KEGG" id="vg:920560"/>
<evidence type="ECO:0000256" key="3">
    <source>
        <dbReference type="ARBA" id="ARBA00022801"/>
    </source>
</evidence>
<dbReference type="InterPro" id="IPR027417">
    <property type="entry name" value="P-loop_NTPase"/>
</dbReference>
<dbReference type="GO" id="GO:0051276">
    <property type="term" value="P:chromosome organization"/>
    <property type="evidence" value="ECO:0007669"/>
    <property type="project" value="InterPro"/>
</dbReference>
<evidence type="ECO:0000256" key="4">
    <source>
        <dbReference type="ARBA" id="ARBA00023125"/>
    </source>
</evidence>
<evidence type="ECO:0000256" key="2">
    <source>
        <dbReference type="ARBA" id="ARBA00022612"/>
    </source>
</evidence>
<dbReference type="Gene3D" id="3.30.420.320">
    <property type="match status" value="1"/>
</dbReference>
<evidence type="ECO:0000256" key="5">
    <source>
        <dbReference type="ARBA" id="ARBA00023219"/>
    </source>
</evidence>
<dbReference type="InterPro" id="IPR038435">
    <property type="entry name" value="DNA_pack_C_sf"/>
</dbReference>
<dbReference type="Pfam" id="PF02500">
    <property type="entry name" value="DNA_pack_N"/>
    <property type="match status" value="1"/>
</dbReference>
<dbReference type="RefSeq" id="NP_077457.1">
    <property type="nucleotide sequence ID" value="NC_002686.2"/>
</dbReference>
<dbReference type="InterPro" id="IPR003499">
    <property type="entry name" value="DNA_pack_N"/>
</dbReference>
<dbReference type="GO" id="GO:0016787">
    <property type="term" value="F:hydrolase activity"/>
    <property type="evidence" value="ECO:0007669"/>
    <property type="project" value="UniProtKB-KW"/>
</dbReference>
<keyword evidence="2" id="KW-1188">Viral release from host cell</keyword>
<dbReference type="GO" id="GO:0003677">
    <property type="term" value="F:DNA binding"/>
    <property type="evidence" value="ECO:0007669"/>
    <property type="project" value="UniProtKB-KW"/>
</dbReference>
<keyword evidence="1" id="KW-1048">Host nucleus</keyword>
<evidence type="ECO:0008006" key="10">
    <source>
        <dbReference type="Google" id="ProtNLM"/>
    </source>
</evidence>
<dbReference type="HAMAP" id="MF_04013">
    <property type="entry name" value="HSV_TRM3"/>
    <property type="match status" value="1"/>
</dbReference>
<evidence type="ECO:0000256" key="1">
    <source>
        <dbReference type="ARBA" id="ARBA00022562"/>
    </source>
</evidence>
<dbReference type="SUPFAM" id="SSF52540">
    <property type="entry name" value="P-loop containing nucleoside triphosphate hydrolases"/>
    <property type="match status" value="1"/>
</dbReference>
<dbReference type="InterPro" id="IPR003498">
    <property type="entry name" value="DNA_pack_C"/>
</dbReference>
<dbReference type="EMBL" id="AF275348">
    <property type="protein sequence ID" value="AAG27219.1"/>
    <property type="molecule type" value="Genomic_DNA"/>
</dbReference>
<organismHost>
    <name type="scientific">Chlorocebus aethiops</name>
    <name type="common">Green monkey</name>
    <name type="synonym">Cercopithecus aethiops</name>
    <dbReference type="NCBI Taxonomy" id="9534"/>
</organismHost>
<dbReference type="GeneID" id="920560"/>
<evidence type="ECO:0000259" key="7">
    <source>
        <dbReference type="Pfam" id="PF02500"/>
    </source>
</evidence>
<feature type="domain" description="Probable DNA packing protein N-terminal" evidence="7">
    <location>
        <begin position="57"/>
        <end position="355"/>
    </location>
</feature>
<dbReference type="Proteomes" id="UP000159358">
    <property type="component" value="Segment"/>
</dbReference>
<organism evidence="8 9">
    <name type="scientific">Cercopithecine herpesvirus 9 (strain DHV)</name>
    <name type="common">CeHV-9</name>
    <name type="synonym">Simian varicella virus</name>
    <dbReference type="NCBI Taxonomy" id="36348"/>
    <lineage>
        <taxon>Viruses</taxon>
        <taxon>Duplodnaviria</taxon>
        <taxon>Heunggongvirae</taxon>
        <taxon>Peploviricota</taxon>
        <taxon>Herviviricetes</taxon>
        <taxon>Herpesvirales</taxon>
        <taxon>Orthoherpesviridae</taxon>
        <taxon>Alphaherpesvirinae</taxon>
        <taxon>Varicellovirus</taxon>
        <taxon>Varicellovirus cercopithecinealpha9</taxon>
    </lineage>
</organism>
<keyword evidence="9" id="KW-1185">Reference proteome</keyword>
<keyword evidence="5" id="KW-0231">Viral genome packaging</keyword>
<keyword evidence="4" id="KW-0238">DNA-binding</keyword>
<evidence type="ECO:0000259" key="6">
    <source>
        <dbReference type="Pfam" id="PF02499"/>
    </source>
</evidence>
<sequence>MFGNKVGEQCIKYFQRLKRQQDEKFGAVESNISADSVLIQNVTRVSFLNFAIEVAQRHQTVIPGVGTLHGCCEYVPIFTSLARQLMYTNVNRKKANKDGTGKNLHEREENIDVNRNLIFTRELTSSVHSLHFYEYTPEEAAPHRNAYSGVMNTLNAFYTSERFTQLNMFINRFSYLLRTSFEDIEFRENGVCKRAKIDVPVYGRHRGTLELFQKMMLMHATYFIASVLLGDHIERVEGFLSTVFDIPICSSEIALQFKQRSTVFLVPRRHGKTWFIVSLIALLMSTFRGIKVGYTAHIRKATEPVFEEIKARLEQWFGTERIEHVKGESITFSFSDGCCSTAVFSSSHNTNGIRGQTFNLLFVDEANFIRPDAVQTIVGFLNQTNCKIIFVSSTNTGKASTSFLYNLRNSSDRLLNVVTYVCDDHMSRVLTHNDITACSCYVLNKPVFITMDGSVRQTADLFMADSFMQELVGGHKRDPDSELPIPLFTKTAMDRFVLYRPSTVLNCERLAPTLYIYIDPAFTTNVKASGTGVAIVGRYKLDFIIFGLEHFYLRALTGTSSNEIGRCVVQCLAHVLALHPSTFSSVCIAVEGNSSQDSAVAIVTCIIQQYRDLEQSDVLQFTLPSLLFYHCIPPGSQVAYPFFLLQKQKTLAVDYFVKRFNSGNIIASQEIVSLTVRLGTDPVDYLCKQLNNLTELVKPGAPDRRSYTGKCNGSMSDDMMVALLMAVYIGGMETSEFSPLYKPIK</sequence>
<keyword evidence="3" id="KW-0378">Hydrolase</keyword>
<proteinExistence type="inferred from homology"/>
<dbReference type="InterPro" id="IPR033663">
    <property type="entry name" value="HSV_TRM3"/>
</dbReference>
<feature type="domain" description="Probable DNA packing protein C-terminal" evidence="6">
    <location>
        <begin position="381"/>
        <end position="737"/>
    </location>
</feature>
<accession>Q9E1X7</accession>